<dbReference type="GO" id="GO:0005840">
    <property type="term" value="C:ribosome"/>
    <property type="evidence" value="ECO:0007669"/>
    <property type="project" value="UniProtKB-KW"/>
</dbReference>
<evidence type="ECO:0000313" key="8">
    <source>
        <dbReference type="Proteomes" id="UP000475117"/>
    </source>
</evidence>
<dbReference type="InterPro" id="IPR023574">
    <property type="entry name" value="Ribosomal_uL4_dom_sf"/>
</dbReference>
<comment type="function">
    <text evidence="5">Forms part of the polypeptide exit tunnel.</text>
</comment>
<comment type="subunit">
    <text evidence="5">Part of the 50S ribosomal subunit.</text>
</comment>
<evidence type="ECO:0000313" key="7">
    <source>
        <dbReference type="EMBL" id="QQL45821.1"/>
    </source>
</evidence>
<evidence type="ECO:0000256" key="6">
    <source>
        <dbReference type="SAM" id="MobiDB-lite"/>
    </source>
</evidence>
<keyword evidence="5" id="KW-0699">rRNA-binding</keyword>
<dbReference type="EMBL" id="CP066776">
    <property type="protein sequence ID" value="QQL45821.1"/>
    <property type="molecule type" value="Genomic_DNA"/>
</dbReference>
<proteinExistence type="inferred from homology"/>
<dbReference type="GO" id="GO:0019843">
    <property type="term" value="F:rRNA binding"/>
    <property type="evidence" value="ECO:0007669"/>
    <property type="project" value="UniProtKB-UniRule"/>
</dbReference>
<comment type="function">
    <text evidence="5">One of the primary rRNA binding proteins, this protein initially binds near the 5'-end of the 23S rRNA. It is important during the early stages of 50S assembly. It makes multiple contacts with different domains of the 23S rRNA in the assembled 50S subunit and ribosome.</text>
</comment>
<gene>
    <name evidence="5 7" type="primary">rplD</name>
    <name evidence="7" type="ORF">G3M56_004350</name>
</gene>
<dbReference type="HAMAP" id="MF_01328_B">
    <property type="entry name" value="Ribosomal_uL4_B"/>
    <property type="match status" value="1"/>
</dbReference>
<feature type="region of interest" description="Disordered" evidence="6">
    <location>
        <begin position="40"/>
        <end position="74"/>
    </location>
</feature>
<keyword evidence="3 5" id="KW-0687">Ribonucleoprotein</keyword>
<dbReference type="GO" id="GO:1990904">
    <property type="term" value="C:ribonucleoprotein complex"/>
    <property type="evidence" value="ECO:0007669"/>
    <property type="project" value="UniProtKB-KW"/>
</dbReference>
<evidence type="ECO:0000256" key="2">
    <source>
        <dbReference type="ARBA" id="ARBA00022980"/>
    </source>
</evidence>
<evidence type="ECO:0000256" key="3">
    <source>
        <dbReference type="ARBA" id="ARBA00023274"/>
    </source>
</evidence>
<keyword evidence="5" id="KW-0694">RNA-binding</keyword>
<name>A0A6B3LCX1_9BACT</name>
<dbReference type="AlphaFoldDB" id="A0A6B3LCX1"/>
<dbReference type="InterPro" id="IPR002136">
    <property type="entry name" value="Ribosomal_uL4"/>
</dbReference>
<dbReference type="InterPro" id="IPR013005">
    <property type="entry name" value="Ribosomal_uL4-like"/>
</dbReference>
<dbReference type="SUPFAM" id="SSF52166">
    <property type="entry name" value="Ribosomal protein L4"/>
    <property type="match status" value="1"/>
</dbReference>
<dbReference type="GO" id="GO:0003735">
    <property type="term" value="F:structural constituent of ribosome"/>
    <property type="evidence" value="ECO:0007669"/>
    <property type="project" value="InterPro"/>
</dbReference>
<dbReference type="GO" id="GO:0006412">
    <property type="term" value="P:translation"/>
    <property type="evidence" value="ECO:0007669"/>
    <property type="project" value="UniProtKB-UniRule"/>
</dbReference>
<evidence type="ECO:0000256" key="4">
    <source>
        <dbReference type="ARBA" id="ARBA00035244"/>
    </source>
</evidence>
<dbReference type="Proteomes" id="UP000475117">
    <property type="component" value="Chromosome"/>
</dbReference>
<dbReference type="RefSeq" id="WP_164364507.1">
    <property type="nucleotide sequence ID" value="NZ_CP066776.1"/>
</dbReference>
<dbReference type="NCBIfam" id="TIGR03953">
    <property type="entry name" value="rplD_bact"/>
    <property type="match status" value="1"/>
</dbReference>
<dbReference type="KEGG" id="soa:G3M56_004350"/>
<evidence type="ECO:0000256" key="5">
    <source>
        <dbReference type="HAMAP-Rule" id="MF_01328"/>
    </source>
</evidence>
<dbReference type="PANTHER" id="PTHR10746:SF6">
    <property type="entry name" value="LARGE RIBOSOMAL SUBUNIT PROTEIN UL4M"/>
    <property type="match status" value="1"/>
</dbReference>
<protein>
    <recommendedName>
        <fullName evidence="4 5">Large ribosomal subunit protein uL4</fullName>
    </recommendedName>
</protein>
<dbReference type="Gene3D" id="3.40.1370.10">
    <property type="match status" value="1"/>
</dbReference>
<dbReference type="Pfam" id="PF00573">
    <property type="entry name" value="Ribosomal_L4"/>
    <property type="match status" value="1"/>
</dbReference>
<comment type="similarity">
    <text evidence="1 5">Belongs to the universal ribosomal protein uL4 family.</text>
</comment>
<reference evidence="7 8" key="1">
    <citation type="submission" date="2020-12" db="EMBL/GenBank/DDBJ databases">
        <title>Sulforoseuscoccus oceanibium gen. nov., sp. nov., a representative of the phylum Verrucomicrobia with special cytoplasmic membrane, and proposal of Sulforoseuscoccusaceae fam. nov.</title>
        <authorList>
            <person name="Xi F."/>
        </authorList>
    </citation>
    <scope>NUCLEOTIDE SEQUENCE [LARGE SCALE GENOMIC DNA]</scope>
    <source>
        <strain evidence="7 8">T37</strain>
    </source>
</reference>
<evidence type="ECO:0000256" key="1">
    <source>
        <dbReference type="ARBA" id="ARBA00010528"/>
    </source>
</evidence>
<dbReference type="PANTHER" id="PTHR10746">
    <property type="entry name" value="50S RIBOSOMAL PROTEIN L4"/>
    <property type="match status" value="1"/>
</dbReference>
<keyword evidence="8" id="KW-1185">Reference proteome</keyword>
<feature type="compositionally biased region" description="Basic residues" evidence="6">
    <location>
        <begin position="56"/>
        <end position="73"/>
    </location>
</feature>
<accession>A0A6B3LCX1</accession>
<keyword evidence="2 5" id="KW-0689">Ribosomal protein</keyword>
<sequence>MAASVFTIEDAKKASIALVEDESKGLQAVHDLVVAYQANRRTGSANTKTRSEVRGSNKKPWRQKGTGRARAGSRKSPIWVGGGVVFGPKPRDYSKQVNKSTRRLALSKVLTERISEGSVLVTEGIAVSEPKTKAWVALVNELVGDARSVLVIAQAFDETTYKAAGNAAHILPITADEVNVEQLLGADKILIATDALQTLAGRTAK</sequence>
<organism evidence="7 8">
    <name type="scientific">Sulfuriroseicoccus oceanibius</name>
    <dbReference type="NCBI Taxonomy" id="2707525"/>
    <lineage>
        <taxon>Bacteria</taxon>
        <taxon>Pseudomonadati</taxon>
        <taxon>Verrucomicrobiota</taxon>
        <taxon>Verrucomicrobiia</taxon>
        <taxon>Verrucomicrobiales</taxon>
        <taxon>Verrucomicrobiaceae</taxon>
        <taxon>Sulfuriroseicoccus</taxon>
    </lineage>
</organism>